<evidence type="ECO:0000256" key="1">
    <source>
        <dbReference type="SAM" id="MobiDB-lite"/>
    </source>
</evidence>
<dbReference type="GO" id="GO:0004622">
    <property type="term" value="F:phosphatidylcholine lysophospholipase activity"/>
    <property type="evidence" value="ECO:0007669"/>
    <property type="project" value="TreeGrafter"/>
</dbReference>
<dbReference type="EMBL" id="MZMV01000008">
    <property type="protein sequence ID" value="OWV10446.1"/>
    <property type="molecule type" value="Genomic_DNA"/>
</dbReference>
<dbReference type="Pfam" id="PF13472">
    <property type="entry name" value="Lipase_GDSL_2"/>
    <property type="match status" value="1"/>
</dbReference>
<dbReference type="InterPro" id="IPR013830">
    <property type="entry name" value="SGNH_hydro"/>
</dbReference>
<dbReference type="Gene3D" id="3.40.50.1110">
    <property type="entry name" value="SGNH hydrolase"/>
    <property type="match status" value="1"/>
</dbReference>
<dbReference type="InterPro" id="IPR036514">
    <property type="entry name" value="SGNH_hydro_sf"/>
</dbReference>
<feature type="compositionally biased region" description="Basic residues" evidence="1">
    <location>
        <begin position="1"/>
        <end position="11"/>
    </location>
</feature>
<organism evidence="3 4">
    <name type="scientific">Micromonospora wenchangensis</name>
    <dbReference type="NCBI Taxonomy" id="1185415"/>
    <lineage>
        <taxon>Bacteria</taxon>
        <taxon>Bacillati</taxon>
        <taxon>Actinomycetota</taxon>
        <taxon>Actinomycetes</taxon>
        <taxon>Micromonosporales</taxon>
        <taxon>Micromonosporaceae</taxon>
        <taxon>Micromonospora</taxon>
    </lineage>
</organism>
<dbReference type="CDD" id="cd01836">
    <property type="entry name" value="FeeA_FeeB_like"/>
    <property type="match status" value="1"/>
</dbReference>
<reference evidence="3 4" key="1">
    <citation type="submission" date="2017-03" db="EMBL/GenBank/DDBJ databases">
        <title>Whole genome sequence of Micromonospora wenchangensis, isolated from mangrove soil.</title>
        <authorList>
            <person name="Yang H."/>
        </authorList>
    </citation>
    <scope>NUCLEOTIDE SEQUENCE [LARGE SCALE GENOMIC DNA]</scope>
    <source>
        <strain evidence="3 4">CCTCC AA 2012002</strain>
    </source>
</reference>
<feature type="region of interest" description="Disordered" evidence="1">
    <location>
        <begin position="1"/>
        <end position="21"/>
    </location>
</feature>
<dbReference type="OrthoDB" id="9804395at2"/>
<dbReference type="Proteomes" id="UP000197174">
    <property type="component" value="Unassembled WGS sequence"/>
</dbReference>
<evidence type="ECO:0000259" key="2">
    <source>
        <dbReference type="Pfam" id="PF13472"/>
    </source>
</evidence>
<evidence type="ECO:0000313" key="4">
    <source>
        <dbReference type="Proteomes" id="UP000197174"/>
    </source>
</evidence>
<sequence length="284" mass="28907">MPRRAGHRRRGPPGGDTVTGRSLGGELAVRLGKAAAVSLVAGTIGGAAVLAGQAVAARNRDYAQPELGLALRATVGRVGAPLLRLVLLGDSSALGVGVARFDETVGGQLAHLLTEGPTGRRVHLSSVGVSGSRSTDLATQVARALLGDRPDVAVVLIGANDATAMRRPAEAAAYLASAVRRLREARVEVVVGTCPDLGAVRAVAPPLRQVIGWSGRRVARAQTAAVLEAGGTVVDLGTETGPVFRADAGTLCHDGFHPSADGYRVWAHALLPAVVAAANVASRH</sequence>
<accession>A0A246RQR8</accession>
<dbReference type="InterPro" id="IPR051532">
    <property type="entry name" value="Ester_Hydrolysis_Enzymes"/>
</dbReference>
<dbReference type="AlphaFoldDB" id="A0A246RQR8"/>
<gene>
    <name evidence="3" type="ORF">B5D80_06630</name>
</gene>
<dbReference type="PANTHER" id="PTHR30383">
    <property type="entry name" value="THIOESTERASE 1/PROTEASE 1/LYSOPHOSPHOLIPASE L1"/>
    <property type="match status" value="1"/>
</dbReference>
<comment type="caution">
    <text evidence="3">The sequence shown here is derived from an EMBL/GenBank/DDBJ whole genome shotgun (WGS) entry which is preliminary data.</text>
</comment>
<dbReference type="SUPFAM" id="SSF52266">
    <property type="entry name" value="SGNH hydrolase"/>
    <property type="match status" value="1"/>
</dbReference>
<name>A0A246RQR8_9ACTN</name>
<feature type="domain" description="SGNH hydrolase-type esterase" evidence="2">
    <location>
        <begin position="87"/>
        <end position="265"/>
    </location>
</feature>
<protein>
    <submittedName>
        <fullName evidence="3">GDSL family lipase</fullName>
    </submittedName>
</protein>
<dbReference type="PANTHER" id="PTHR30383:SF5">
    <property type="entry name" value="SGNH HYDROLASE-TYPE ESTERASE DOMAIN-CONTAINING PROTEIN"/>
    <property type="match status" value="1"/>
</dbReference>
<keyword evidence="4" id="KW-1185">Reference proteome</keyword>
<evidence type="ECO:0000313" key="3">
    <source>
        <dbReference type="EMBL" id="OWV10446.1"/>
    </source>
</evidence>
<proteinExistence type="predicted"/>